<keyword evidence="3" id="KW-0238">DNA-binding</keyword>
<feature type="compositionally biased region" description="Polar residues" evidence="1">
    <location>
        <begin position="1"/>
        <end position="12"/>
    </location>
</feature>
<dbReference type="STRING" id="394264.SAMN04488040_3274"/>
<evidence type="ECO:0000256" key="1">
    <source>
        <dbReference type="SAM" id="MobiDB-lite"/>
    </source>
</evidence>
<dbReference type="GO" id="GO:0006950">
    <property type="term" value="P:response to stress"/>
    <property type="evidence" value="ECO:0007669"/>
    <property type="project" value="TreeGrafter"/>
</dbReference>
<evidence type="ECO:0000313" key="4">
    <source>
        <dbReference type="Proteomes" id="UP000199239"/>
    </source>
</evidence>
<feature type="region of interest" description="Disordered" evidence="1">
    <location>
        <begin position="1"/>
        <end position="22"/>
    </location>
</feature>
<dbReference type="GO" id="GO:0003700">
    <property type="term" value="F:DNA-binding transcription factor activity"/>
    <property type="evidence" value="ECO:0007669"/>
    <property type="project" value="InterPro"/>
</dbReference>
<reference evidence="4" key="1">
    <citation type="submission" date="2016-10" db="EMBL/GenBank/DDBJ databases">
        <authorList>
            <person name="Varghese N."/>
            <person name="Submissions S."/>
        </authorList>
    </citation>
    <scope>NUCLEOTIDE SEQUENCE [LARGE SCALE GENOMIC DNA]</scope>
    <source>
        <strain evidence="4">DSM 23422</strain>
    </source>
</reference>
<evidence type="ECO:0000259" key="2">
    <source>
        <dbReference type="PROSITE" id="PS50995"/>
    </source>
</evidence>
<dbReference type="SUPFAM" id="SSF46785">
    <property type="entry name" value="Winged helix' DNA-binding domain"/>
    <property type="match status" value="1"/>
</dbReference>
<dbReference type="RefSeq" id="WP_175498604.1">
    <property type="nucleotide sequence ID" value="NZ_FPAJ01000006.1"/>
</dbReference>
<dbReference type="InterPro" id="IPR000835">
    <property type="entry name" value="HTH_MarR-typ"/>
</dbReference>
<evidence type="ECO:0000313" key="3">
    <source>
        <dbReference type="EMBL" id="SFT11916.1"/>
    </source>
</evidence>
<dbReference type="PANTHER" id="PTHR33164:SF89">
    <property type="entry name" value="MARR FAMILY REGULATORY PROTEIN"/>
    <property type="match status" value="1"/>
</dbReference>
<dbReference type="EMBL" id="FPAJ01000006">
    <property type="protein sequence ID" value="SFT11916.1"/>
    <property type="molecule type" value="Genomic_DNA"/>
</dbReference>
<feature type="domain" description="HTH marR-type" evidence="2">
    <location>
        <begin position="27"/>
        <end position="159"/>
    </location>
</feature>
<dbReference type="PANTHER" id="PTHR33164">
    <property type="entry name" value="TRANSCRIPTIONAL REGULATOR, MARR FAMILY"/>
    <property type="match status" value="1"/>
</dbReference>
<dbReference type="AlphaFoldDB" id="A0A1I6VDX9"/>
<dbReference type="PRINTS" id="PR00598">
    <property type="entry name" value="HTHMARR"/>
</dbReference>
<protein>
    <submittedName>
        <fullName evidence="3">DNA-binding transcriptional regulator, MarR family</fullName>
    </submittedName>
</protein>
<proteinExistence type="predicted"/>
<dbReference type="GO" id="GO:0003677">
    <property type="term" value="F:DNA binding"/>
    <property type="evidence" value="ECO:0007669"/>
    <property type="project" value="UniProtKB-KW"/>
</dbReference>
<gene>
    <name evidence="3" type="ORF">SAMN04488040_3274</name>
</gene>
<dbReference type="Gene3D" id="1.10.10.10">
    <property type="entry name" value="Winged helix-like DNA-binding domain superfamily/Winged helix DNA-binding domain"/>
    <property type="match status" value="1"/>
</dbReference>
<sequence length="160" mass="17494">MTKPAQTPTGTAQDGPVSSPISNSALPDFTGYLIKRSWVTIQRDLRDVLLGFDLSQRSMSVLSVVIGNPDINQSDVAAALSIERSGMVVIVDELEGLDLIRRTRAATDRRAYALRATLKGHQLHERVRAAIIAHEDRIFANISPAERASLHTILLKLVEG</sequence>
<keyword evidence="4" id="KW-1185">Reference proteome</keyword>
<dbReference type="InterPro" id="IPR036388">
    <property type="entry name" value="WH-like_DNA-bd_sf"/>
</dbReference>
<accession>A0A1I6VDX9</accession>
<dbReference type="Pfam" id="PF12802">
    <property type="entry name" value="MarR_2"/>
    <property type="match status" value="1"/>
</dbReference>
<dbReference type="InterPro" id="IPR036390">
    <property type="entry name" value="WH_DNA-bd_sf"/>
</dbReference>
<dbReference type="InterPro" id="IPR039422">
    <property type="entry name" value="MarR/SlyA-like"/>
</dbReference>
<organism evidence="3 4">
    <name type="scientific">Sulfitobacter marinus</name>
    <dbReference type="NCBI Taxonomy" id="394264"/>
    <lineage>
        <taxon>Bacteria</taxon>
        <taxon>Pseudomonadati</taxon>
        <taxon>Pseudomonadota</taxon>
        <taxon>Alphaproteobacteria</taxon>
        <taxon>Rhodobacterales</taxon>
        <taxon>Roseobacteraceae</taxon>
        <taxon>Sulfitobacter</taxon>
    </lineage>
</organism>
<dbReference type="SMART" id="SM00347">
    <property type="entry name" value="HTH_MARR"/>
    <property type="match status" value="1"/>
</dbReference>
<dbReference type="PROSITE" id="PS50995">
    <property type="entry name" value="HTH_MARR_2"/>
    <property type="match status" value="1"/>
</dbReference>
<dbReference type="Proteomes" id="UP000199239">
    <property type="component" value="Unassembled WGS sequence"/>
</dbReference>
<name>A0A1I6VDX9_9RHOB</name>